<evidence type="ECO:0000313" key="4">
    <source>
        <dbReference type="EMBL" id="PTL87836.1"/>
    </source>
</evidence>
<dbReference type="KEGG" id="nbv:T478_0571"/>
<evidence type="ECO:0000313" key="3">
    <source>
        <dbReference type="EMBL" id="AJA92005.1"/>
    </source>
</evidence>
<name>A0A0A7V5N9_9ARCH</name>
<accession>A0A0A7V5N9</accession>
<gene>
    <name evidence="4" type="ORF">A7X95_00680</name>
    <name evidence="3" type="ORF">T478_0571</name>
</gene>
<dbReference type="Gene3D" id="3.30.420.40">
    <property type="match status" value="1"/>
</dbReference>
<sequence length="706" mass="75911">MSNRRIRIGIDVGGTFTKAIALDIVSGEILSASTIPTTHTAERGVSAGIVSVLSDLLKESQIKLDEIEIIAHSTTQAINALLESDTAKVGIVAMGVGPEKSDVIKRTNLRDAKINHDNDIKSSHRFLDTSHLITDSEVSTAIKELKDDGAKVIVATEAFGVDDPSNEQFIMEHATKQEVPSTASHEISGIYGLEIRTLTAAINASVLPKTVQVGNFVEEAIRETGVTAPLMIMKGDGGVTSMDTFRTKPILTVLSGPAASVAGALLYLKITNGIFVEVGGTSTNICIIKNGKPEIRYVTIKNHPTCIRSMDVRVLGVAGGSMVQVKSNTVVGVGPRSAHIAGLKYSCYASMDDLSTGEIIFVKPKPNDIEEYVAIKCKNETYAITNTCAANALGRIPEGDYSYSDPATAKFALEILGKKLGVSGAQVALSILQNASYDITNEITKIIKEFELEKSKVKLVGGGGGASVLAPFVAEQLQLQYDKADYAEVISSIGVASSMMQEQLEETVVNPNPEQISKLQKKIHDILIEKGSTPESISIDSVYIPEKSLLRVTAFGNVELDNGMTAKNIFDKDDATERALEISNIPKDKINLAFETDHYFVFSGKITTKKLMIKKTVQPVIVIDKYGREKLNLSDAKLIDGDISQITSGLNKSLSSDAHVSPQVYLLNELKLVDFSGLTSKSHIIDAIKKELGDLSNACVIVEAKK</sequence>
<evidence type="ECO:0000259" key="2">
    <source>
        <dbReference type="Pfam" id="PF05378"/>
    </source>
</evidence>
<dbReference type="PANTHER" id="PTHR11365:SF23">
    <property type="entry name" value="HYPOTHETICAL 5-OXOPROLINASE (EUROFUNG)-RELATED"/>
    <property type="match status" value="1"/>
</dbReference>
<dbReference type="Pfam" id="PF01968">
    <property type="entry name" value="Hydantoinase_A"/>
    <property type="match status" value="1"/>
</dbReference>
<dbReference type="InterPro" id="IPR002821">
    <property type="entry name" value="Hydantoinase_A"/>
</dbReference>
<dbReference type="RefSeq" id="WP_048105028.1">
    <property type="nucleotide sequence ID" value="NZ_CP007026.1"/>
</dbReference>
<reference evidence="4" key="3">
    <citation type="submission" date="2016-05" db="EMBL/GenBank/DDBJ databases">
        <authorList>
            <person name="Lavstsen T."/>
            <person name="Jespersen J.S."/>
        </authorList>
    </citation>
    <scope>NUCLEOTIDE SEQUENCE [LARGE SCALE GENOMIC DNA]</scope>
    <source>
        <strain evidence="4">U25</strain>
    </source>
</reference>
<reference evidence="6" key="2">
    <citation type="submission" date="2016-05" db="EMBL/GenBank/DDBJ databases">
        <authorList>
            <person name="Dupont C."/>
            <person name="Santoro A."/>
        </authorList>
    </citation>
    <scope>NUCLEOTIDE SEQUENCE [LARGE SCALE GENOMIC DNA]</scope>
    <source>
        <strain evidence="6">U25</strain>
    </source>
</reference>
<dbReference type="GO" id="GO:0005829">
    <property type="term" value="C:cytosol"/>
    <property type="evidence" value="ECO:0007669"/>
    <property type="project" value="TreeGrafter"/>
</dbReference>
<protein>
    <submittedName>
        <fullName evidence="3">Hydantoinase/oxoprolinase</fullName>
    </submittedName>
    <submittedName>
        <fullName evidence="4">Methylhydantoinase</fullName>
    </submittedName>
</protein>
<dbReference type="InterPro" id="IPR045079">
    <property type="entry name" value="Oxoprolinase-like"/>
</dbReference>
<dbReference type="EMBL" id="CP007026">
    <property type="protein sequence ID" value="AJA92005.1"/>
    <property type="molecule type" value="Genomic_DNA"/>
</dbReference>
<dbReference type="SUPFAM" id="SSF53067">
    <property type="entry name" value="Actin-like ATPase domain"/>
    <property type="match status" value="1"/>
</dbReference>
<keyword evidence="6" id="KW-1185">Reference proteome</keyword>
<dbReference type="InterPro" id="IPR043129">
    <property type="entry name" value="ATPase_NBD"/>
</dbReference>
<dbReference type="GeneID" id="24816465"/>
<dbReference type="Pfam" id="PF05378">
    <property type="entry name" value="Hydant_A_N"/>
    <property type="match status" value="1"/>
</dbReference>
<dbReference type="STRING" id="1410606.T478_0571"/>
<reference evidence="4 6" key="4">
    <citation type="submission" date="2018-04" db="EMBL/GenBank/DDBJ databases">
        <title>Transcriptomics of ammonia oxidizing archaea.</title>
        <authorList>
            <person name="Carini P."/>
        </authorList>
    </citation>
    <scope>NUCLEOTIDE SEQUENCE [LARGE SCALE GENOMIC DNA]</scope>
    <source>
        <strain evidence="4 6">U25</strain>
    </source>
</reference>
<evidence type="ECO:0000313" key="6">
    <source>
        <dbReference type="Proteomes" id="UP000241022"/>
    </source>
</evidence>
<evidence type="ECO:0000313" key="5">
    <source>
        <dbReference type="Proteomes" id="UP000030944"/>
    </source>
</evidence>
<dbReference type="Proteomes" id="UP000030944">
    <property type="component" value="Chromosome"/>
</dbReference>
<dbReference type="GO" id="GO:0017168">
    <property type="term" value="F:5-oxoprolinase (ATP-hydrolyzing) activity"/>
    <property type="evidence" value="ECO:0007669"/>
    <property type="project" value="TreeGrafter"/>
</dbReference>
<reference evidence="3 5" key="1">
    <citation type="journal article" date="2015" name="Proc. Natl. Acad. Sci. U.S.A.">
        <title>Genomic and proteomic characterization of "Candidatus Nitrosopelagicus brevis": An ammonia-oxidizing archaeon from the open ocean.</title>
        <authorList>
            <person name="Santoro A.E."/>
            <person name="Dupont C.L."/>
            <person name="Richter R.A."/>
            <person name="Craig M.T."/>
            <person name="Carini P."/>
            <person name="McIlvin M.R."/>
            <person name="Yang Y."/>
            <person name="Orsi W.D."/>
            <person name="Moran D.M."/>
            <person name="Saito M.A."/>
        </authorList>
    </citation>
    <scope>NUCLEOTIDE SEQUENCE [LARGE SCALE GENOMIC DNA]</scope>
    <source>
        <strain evidence="3">CN25</strain>
        <strain evidence="5">V2</strain>
    </source>
</reference>
<dbReference type="GO" id="GO:0006749">
    <property type="term" value="P:glutathione metabolic process"/>
    <property type="evidence" value="ECO:0007669"/>
    <property type="project" value="TreeGrafter"/>
</dbReference>
<evidence type="ECO:0000259" key="1">
    <source>
        <dbReference type="Pfam" id="PF01968"/>
    </source>
</evidence>
<dbReference type="InterPro" id="IPR008040">
    <property type="entry name" value="Hydant_A_N"/>
</dbReference>
<organism evidence="3 5">
    <name type="scientific">Candidatus Nitrosopelagicus brevis</name>
    <dbReference type="NCBI Taxonomy" id="1410606"/>
    <lineage>
        <taxon>Archaea</taxon>
        <taxon>Nitrososphaerota</taxon>
    </lineage>
</organism>
<dbReference type="HOGENOM" id="CLU_014140_0_0_2"/>
<dbReference type="Proteomes" id="UP000241022">
    <property type="component" value="Unassembled WGS sequence"/>
</dbReference>
<dbReference type="EMBL" id="LXWN01000001">
    <property type="protein sequence ID" value="PTL87836.1"/>
    <property type="molecule type" value="Genomic_DNA"/>
</dbReference>
<proteinExistence type="predicted"/>
<dbReference type="PANTHER" id="PTHR11365">
    <property type="entry name" value="5-OXOPROLINASE RELATED"/>
    <property type="match status" value="1"/>
</dbReference>
<feature type="domain" description="Hydantoinase/oxoprolinase N-terminal" evidence="2">
    <location>
        <begin position="7"/>
        <end position="175"/>
    </location>
</feature>
<feature type="domain" description="Hydantoinase A/oxoprolinase" evidence="1">
    <location>
        <begin position="196"/>
        <end position="502"/>
    </location>
</feature>
<dbReference type="OrthoDB" id="8261at2157"/>
<dbReference type="AlphaFoldDB" id="A0A0A7V5N9"/>